<comment type="caution">
    <text evidence="10">The sequence shown here is derived from an EMBL/GenBank/DDBJ whole genome shotgun (WGS) entry which is preliminary data.</text>
</comment>
<dbReference type="Pfam" id="PF01488">
    <property type="entry name" value="Shikimate_DH"/>
    <property type="match status" value="1"/>
</dbReference>
<dbReference type="Pfam" id="PF08501">
    <property type="entry name" value="Shikimate_dh_N"/>
    <property type="match status" value="1"/>
</dbReference>
<comment type="pathway">
    <text evidence="6">Metabolic intermediate biosynthesis; chorismate biosynthesis; chorismate from D-erythrose 4-phosphate and phosphoenolpyruvate: step 4/7.</text>
</comment>
<dbReference type="InterPro" id="IPR022893">
    <property type="entry name" value="Shikimate_DH_fam"/>
</dbReference>
<keyword evidence="11" id="KW-1185">Reference proteome</keyword>
<dbReference type="NCBIfam" id="NF001319">
    <property type="entry name" value="PRK00258.3-3"/>
    <property type="match status" value="1"/>
</dbReference>
<accession>A0A133UNR1</accession>
<feature type="binding site" evidence="6">
    <location>
        <begin position="153"/>
        <end position="158"/>
    </location>
    <ligand>
        <name>NADP(+)</name>
        <dbReference type="ChEBI" id="CHEBI:58349"/>
    </ligand>
</feature>
<dbReference type="FunFam" id="3.40.50.720:FF:000086">
    <property type="entry name" value="Quinate/shikimate dehydrogenase"/>
    <property type="match status" value="1"/>
</dbReference>
<comment type="subunit">
    <text evidence="6">Homodimer.</text>
</comment>
<feature type="binding site" evidence="6">
    <location>
        <position position="225"/>
    </location>
    <ligand>
        <name>NADP(+)</name>
        <dbReference type="ChEBI" id="CHEBI:58349"/>
    </ligand>
</feature>
<dbReference type="InterPro" id="IPR041121">
    <property type="entry name" value="SDH_C"/>
</dbReference>
<dbReference type="Gene3D" id="3.40.50.10860">
    <property type="entry name" value="Leucine Dehydrogenase, chain A, domain 1"/>
    <property type="match status" value="1"/>
</dbReference>
<keyword evidence="2 6" id="KW-0028">Amino-acid biosynthesis</keyword>
<name>A0A133UNR1_9EURY</name>
<feature type="binding site" evidence="6">
    <location>
        <position position="106"/>
    </location>
    <ligand>
        <name>shikimate</name>
        <dbReference type="ChEBI" id="CHEBI:36208"/>
    </ligand>
</feature>
<feature type="binding site" evidence="6">
    <location>
        <position position="66"/>
    </location>
    <ligand>
        <name>shikimate</name>
        <dbReference type="ChEBI" id="CHEBI:36208"/>
    </ligand>
</feature>
<comment type="function">
    <text evidence="6">Involved in the biosynthesis of the chorismate, which leads to the biosynthesis of aromatic amino acids. Catalyzes the reversible NADPH linked reduction of 3-dehydroshikimate (DHSA) to yield shikimate (SA).</text>
</comment>
<feature type="active site" description="Proton acceptor" evidence="6">
    <location>
        <position position="70"/>
    </location>
</feature>
<feature type="binding site" evidence="6">
    <location>
        <position position="91"/>
    </location>
    <ligand>
        <name>shikimate</name>
        <dbReference type="ChEBI" id="CHEBI:36208"/>
    </ligand>
</feature>
<dbReference type="InterPro" id="IPR036291">
    <property type="entry name" value="NAD(P)-bd_dom_sf"/>
</dbReference>
<dbReference type="AlphaFoldDB" id="A0A133UNR1"/>
<feature type="binding site" evidence="6">
    <location>
        <position position="227"/>
    </location>
    <ligand>
        <name>shikimate</name>
        <dbReference type="ChEBI" id="CHEBI:36208"/>
    </ligand>
</feature>
<dbReference type="GO" id="GO:0009423">
    <property type="term" value="P:chorismate biosynthetic process"/>
    <property type="evidence" value="ECO:0007669"/>
    <property type="project" value="UniProtKB-UniRule"/>
</dbReference>
<dbReference type="InterPro" id="IPR011342">
    <property type="entry name" value="Shikimate_DH"/>
</dbReference>
<dbReference type="InterPro" id="IPR006151">
    <property type="entry name" value="Shikm_DH/Glu-tRNA_Rdtase"/>
</dbReference>
<dbReference type="InterPro" id="IPR046346">
    <property type="entry name" value="Aminoacid_DH-like_N_sf"/>
</dbReference>
<dbReference type="InterPro" id="IPR013708">
    <property type="entry name" value="Shikimate_DH-bd_N"/>
</dbReference>
<comment type="similarity">
    <text evidence="6">Belongs to the shikimate dehydrogenase family.</text>
</comment>
<dbReference type="GO" id="GO:0009073">
    <property type="term" value="P:aromatic amino acid family biosynthetic process"/>
    <property type="evidence" value="ECO:0007669"/>
    <property type="project" value="UniProtKB-KW"/>
</dbReference>
<evidence type="ECO:0000256" key="4">
    <source>
        <dbReference type="ARBA" id="ARBA00023002"/>
    </source>
</evidence>
<dbReference type="GO" id="GO:0004764">
    <property type="term" value="F:shikimate 3-dehydrogenase (NADP+) activity"/>
    <property type="evidence" value="ECO:0007669"/>
    <property type="project" value="UniProtKB-UniRule"/>
</dbReference>
<evidence type="ECO:0000256" key="6">
    <source>
        <dbReference type="HAMAP-Rule" id="MF_00222"/>
    </source>
</evidence>
<dbReference type="NCBIfam" id="TIGR00507">
    <property type="entry name" value="aroE"/>
    <property type="match status" value="1"/>
</dbReference>
<dbReference type="PANTHER" id="PTHR21089:SF1">
    <property type="entry name" value="BIFUNCTIONAL 3-DEHYDROQUINATE DEHYDRATASE_SHIKIMATE DEHYDROGENASE, CHLOROPLASTIC"/>
    <property type="match status" value="1"/>
</dbReference>
<dbReference type="EMBL" id="LHXO01000002">
    <property type="protein sequence ID" value="KXA95864.1"/>
    <property type="molecule type" value="Genomic_DNA"/>
</dbReference>
<evidence type="ECO:0000256" key="3">
    <source>
        <dbReference type="ARBA" id="ARBA00022857"/>
    </source>
</evidence>
<dbReference type="UniPathway" id="UPA00053">
    <property type="reaction ID" value="UER00087"/>
</dbReference>
<dbReference type="Proteomes" id="UP000070284">
    <property type="component" value="Unassembled WGS sequence"/>
</dbReference>
<dbReference type="PANTHER" id="PTHR21089">
    <property type="entry name" value="SHIKIMATE DEHYDROGENASE"/>
    <property type="match status" value="1"/>
</dbReference>
<feature type="binding site" evidence="6">
    <location>
        <begin position="19"/>
        <end position="21"/>
    </location>
    <ligand>
        <name>shikimate</name>
        <dbReference type="ChEBI" id="CHEBI:36208"/>
    </ligand>
</feature>
<feature type="binding site" evidence="6">
    <location>
        <position position="255"/>
    </location>
    <ligand>
        <name>shikimate</name>
        <dbReference type="ChEBI" id="CHEBI:36208"/>
    </ligand>
</feature>
<dbReference type="CDD" id="cd01065">
    <property type="entry name" value="NAD_bind_Shikimate_DH"/>
    <property type="match status" value="1"/>
</dbReference>
<keyword evidence="3 6" id="KW-0521">NADP</keyword>
<proteinExistence type="inferred from homology"/>
<dbReference type="NCBIfam" id="NF001314">
    <property type="entry name" value="PRK00258.2-2"/>
    <property type="match status" value="1"/>
</dbReference>
<evidence type="ECO:0000259" key="8">
    <source>
        <dbReference type="Pfam" id="PF08501"/>
    </source>
</evidence>
<evidence type="ECO:0000256" key="5">
    <source>
        <dbReference type="ARBA" id="ARBA00023141"/>
    </source>
</evidence>
<organism evidence="10 11">
    <name type="scientific">candidate division MSBL1 archaeon SCGC-AAA259E19</name>
    <dbReference type="NCBI Taxonomy" id="1698264"/>
    <lineage>
        <taxon>Archaea</taxon>
        <taxon>Methanobacteriati</taxon>
        <taxon>Methanobacteriota</taxon>
        <taxon>candidate division MSBL1</taxon>
    </lineage>
</organism>
<evidence type="ECO:0000313" key="11">
    <source>
        <dbReference type="Proteomes" id="UP000070284"/>
    </source>
</evidence>
<keyword evidence="5 6" id="KW-0057">Aromatic amino acid biosynthesis</keyword>
<evidence type="ECO:0000256" key="1">
    <source>
        <dbReference type="ARBA" id="ARBA00012962"/>
    </source>
</evidence>
<feature type="binding site" evidence="6">
    <location>
        <position position="82"/>
    </location>
    <ligand>
        <name>NADP(+)</name>
        <dbReference type="ChEBI" id="CHEBI:58349"/>
    </ligand>
</feature>
<feature type="domain" description="Quinate/shikimate 5-dehydrogenase/glutamyl-tRNA reductase" evidence="7">
    <location>
        <begin position="115"/>
        <end position="225"/>
    </location>
</feature>
<dbReference type="Gene3D" id="3.40.50.720">
    <property type="entry name" value="NAD(P)-binding Rossmann-like Domain"/>
    <property type="match status" value="1"/>
</dbReference>
<gene>
    <name evidence="6" type="primary">aroE</name>
    <name evidence="10" type="ORF">AKJ65_00410</name>
</gene>
<protein>
    <recommendedName>
        <fullName evidence="1 6">Shikimate dehydrogenase (NADP(+))</fullName>
        <shortName evidence="6">SDH</shortName>
        <ecNumber evidence="1 6">1.1.1.25</ecNumber>
    </recommendedName>
</protein>
<dbReference type="GO" id="GO:0008652">
    <property type="term" value="P:amino acid biosynthetic process"/>
    <property type="evidence" value="ECO:0007669"/>
    <property type="project" value="UniProtKB-KW"/>
</dbReference>
<reference evidence="10 11" key="1">
    <citation type="journal article" date="2016" name="Sci. Rep.">
        <title>Metabolic traits of an uncultured archaeal lineage -MSBL1- from brine pools of the Red Sea.</title>
        <authorList>
            <person name="Mwirichia R."/>
            <person name="Alam I."/>
            <person name="Rashid M."/>
            <person name="Vinu M."/>
            <person name="Ba-Alawi W."/>
            <person name="Anthony Kamau A."/>
            <person name="Kamanda Ngugi D."/>
            <person name="Goker M."/>
            <person name="Klenk H.P."/>
            <person name="Bajic V."/>
            <person name="Stingl U."/>
        </authorList>
    </citation>
    <scope>NUCLEOTIDE SEQUENCE [LARGE SCALE GENOMIC DNA]</scope>
    <source>
        <strain evidence="10">SCGC-AAA259E19</strain>
    </source>
</reference>
<dbReference type="PATRIC" id="fig|1698264.3.peg.84"/>
<evidence type="ECO:0000313" key="10">
    <source>
        <dbReference type="EMBL" id="KXA95864.1"/>
    </source>
</evidence>
<evidence type="ECO:0000259" key="7">
    <source>
        <dbReference type="Pfam" id="PF01488"/>
    </source>
</evidence>
<comment type="catalytic activity">
    <reaction evidence="6">
        <text>shikimate + NADP(+) = 3-dehydroshikimate + NADPH + H(+)</text>
        <dbReference type="Rhea" id="RHEA:17737"/>
        <dbReference type="ChEBI" id="CHEBI:15378"/>
        <dbReference type="ChEBI" id="CHEBI:16630"/>
        <dbReference type="ChEBI" id="CHEBI:36208"/>
        <dbReference type="ChEBI" id="CHEBI:57783"/>
        <dbReference type="ChEBI" id="CHEBI:58349"/>
        <dbReference type="EC" id="1.1.1.25"/>
    </reaction>
</comment>
<dbReference type="FunFam" id="3.40.50.10860:FF:000004">
    <property type="entry name" value="Quinate/shikimate dehydrogenase"/>
    <property type="match status" value="1"/>
</dbReference>
<dbReference type="SUPFAM" id="SSF53223">
    <property type="entry name" value="Aminoacid dehydrogenase-like, N-terminal domain"/>
    <property type="match status" value="1"/>
</dbReference>
<feature type="domain" description="Shikimate dehydrogenase substrate binding N-terminal" evidence="8">
    <location>
        <begin position="11"/>
        <end position="93"/>
    </location>
</feature>
<evidence type="ECO:0000256" key="2">
    <source>
        <dbReference type="ARBA" id="ARBA00022605"/>
    </source>
</evidence>
<dbReference type="EC" id="1.1.1.25" evidence="1 6"/>
<dbReference type="GO" id="GO:0019632">
    <property type="term" value="P:shikimate metabolic process"/>
    <property type="evidence" value="ECO:0007669"/>
    <property type="project" value="InterPro"/>
</dbReference>
<dbReference type="Pfam" id="PF18317">
    <property type="entry name" value="SDH_C"/>
    <property type="match status" value="1"/>
</dbReference>
<dbReference type="SUPFAM" id="SSF51735">
    <property type="entry name" value="NAD(P)-binding Rossmann-fold domains"/>
    <property type="match status" value="1"/>
</dbReference>
<sequence>MISGKTKVVGLIGDPVKHSVSPSMQNAAFRKLGLDYVYVPFNVEKDSLQSALSGLKALKVRGVNVTIPHKSSVMDHLDEIEEPAKKIGAVNTIKREGQLLKGFNTDGIGARSALKEKIDELKDKNIVILGAGGAARAISFTLAEKGANLTISNRTTSKAEELVLEIKKKVGGKVKQIPQDRKRLKEELEDSNILINSTSVGMHPDKDETILTAKEMHSDLTVMDIVYNPPKTHLLKEAEKAGAKTISGLGMLVHQGATSFKIWTGRKAPVQTMKKSAKKVLEGK</sequence>
<dbReference type="GO" id="GO:0050661">
    <property type="term" value="F:NADP binding"/>
    <property type="evidence" value="ECO:0007669"/>
    <property type="project" value="InterPro"/>
</dbReference>
<keyword evidence="4 6" id="KW-0560">Oxidoreductase</keyword>
<evidence type="ECO:0000259" key="9">
    <source>
        <dbReference type="Pfam" id="PF18317"/>
    </source>
</evidence>
<feature type="binding site" evidence="6">
    <location>
        <begin position="130"/>
        <end position="134"/>
    </location>
    <ligand>
        <name>NADP(+)</name>
        <dbReference type="ChEBI" id="CHEBI:58349"/>
    </ligand>
</feature>
<feature type="binding site" evidence="6">
    <location>
        <position position="248"/>
    </location>
    <ligand>
        <name>NADP(+)</name>
        <dbReference type="ChEBI" id="CHEBI:58349"/>
    </ligand>
</feature>
<dbReference type="HAMAP" id="MF_00222">
    <property type="entry name" value="Shikimate_DH_AroE"/>
    <property type="match status" value="1"/>
</dbReference>
<feature type="domain" description="SDH C-terminal" evidence="9">
    <location>
        <begin position="248"/>
        <end position="277"/>
    </location>
</feature>